<dbReference type="STRING" id="561720.SAMN06275492_11451"/>
<dbReference type="Gene3D" id="3.20.20.70">
    <property type="entry name" value="Aldolase class I"/>
    <property type="match status" value="1"/>
</dbReference>
<evidence type="ECO:0000256" key="7">
    <source>
        <dbReference type="ARBA" id="ARBA00049112"/>
    </source>
</evidence>
<dbReference type="OrthoDB" id="9780456at2"/>
<dbReference type="UniPathway" id="UPA00030"/>
<keyword evidence="5 8" id="KW-0963">Cytoplasm</keyword>
<reference evidence="11" key="1">
    <citation type="submission" date="2017-04" db="EMBL/GenBank/DDBJ databases">
        <authorList>
            <person name="Varghese N."/>
            <person name="Submissions S."/>
        </authorList>
    </citation>
    <scope>NUCLEOTIDE SEQUENCE [LARGE SCALE GENOMIC DNA]</scope>
    <source>
        <strain evidence="11">USBA 82</strain>
    </source>
</reference>
<gene>
    <name evidence="8" type="primary">kdsA</name>
    <name evidence="10" type="ORF">SAMN06275492_11451</name>
</gene>
<keyword evidence="11" id="KW-1185">Reference proteome</keyword>
<dbReference type="GO" id="GO:0008676">
    <property type="term" value="F:3-deoxy-8-phosphooctulonate synthase activity"/>
    <property type="evidence" value="ECO:0007669"/>
    <property type="project" value="UniProtKB-UniRule"/>
</dbReference>
<dbReference type="GO" id="GO:0019294">
    <property type="term" value="P:keto-3-deoxy-D-manno-octulosonic acid biosynthetic process"/>
    <property type="evidence" value="ECO:0007669"/>
    <property type="project" value="UniProtKB-UniRule"/>
</dbReference>
<evidence type="ECO:0000256" key="6">
    <source>
        <dbReference type="ARBA" id="ARBA00022679"/>
    </source>
</evidence>
<dbReference type="InterPro" id="IPR006269">
    <property type="entry name" value="KDO8P_synthase"/>
</dbReference>
<dbReference type="Proteomes" id="UP000193355">
    <property type="component" value="Unassembled WGS sequence"/>
</dbReference>
<evidence type="ECO:0000259" key="9">
    <source>
        <dbReference type="Pfam" id="PF00793"/>
    </source>
</evidence>
<comment type="pathway">
    <text evidence="3 8">Carbohydrate biosynthesis; 3-deoxy-D-manno-octulosonate biosynthesis; 3-deoxy-D-manno-octulosonate from D-ribulose 5-phosphate: step 2/3.</text>
</comment>
<evidence type="ECO:0000256" key="1">
    <source>
        <dbReference type="ARBA" id="ARBA00004496"/>
    </source>
</evidence>
<sequence>MNAIKTENISIGEGPLTIIAGPCSLESLDLAMETGKGIKQVCDELGLPYIFKASYDKANRTSIHSYRGPGLEKGLEWLSEIKSTLGVPVITDIHETYQAQPVAEVADVLQIPAFLCRQTDLLIAASRTGKILNVKKGQFLSPYDMKSVVTKCHEAGNDKVMLCERGTTMGYGQLVVDMRSLAIMRSMGCPVVFDATHSVQMPGGRGETSGGDRRFVPALARAAVAIGIDGLFLEVHPDPDKALSDGPNMIPLHHLKSVLTEIKALDQLVKSNLGVFDLSWEAREK</sequence>
<keyword evidence="8" id="KW-0448">Lipopolysaccharide biosynthesis</keyword>
<dbReference type="InterPro" id="IPR013785">
    <property type="entry name" value="Aldolase_TIM"/>
</dbReference>
<comment type="similarity">
    <text evidence="4 8">Belongs to the KdsA family.</text>
</comment>
<accession>A0A1X7JNY3</accession>
<dbReference type="SUPFAM" id="SSF51569">
    <property type="entry name" value="Aldolase"/>
    <property type="match status" value="1"/>
</dbReference>
<feature type="domain" description="DAHP synthetase I/KDSA" evidence="9">
    <location>
        <begin position="5"/>
        <end position="269"/>
    </location>
</feature>
<evidence type="ECO:0000256" key="3">
    <source>
        <dbReference type="ARBA" id="ARBA00004845"/>
    </source>
</evidence>
<dbReference type="InterPro" id="IPR006218">
    <property type="entry name" value="DAHP1/KDSA"/>
</dbReference>
<dbReference type="HAMAP" id="MF_00056">
    <property type="entry name" value="KDO8P_synth"/>
    <property type="match status" value="1"/>
</dbReference>
<evidence type="ECO:0000256" key="5">
    <source>
        <dbReference type="ARBA" id="ARBA00022490"/>
    </source>
</evidence>
<evidence type="ECO:0000256" key="8">
    <source>
        <dbReference type="HAMAP-Rule" id="MF_00056"/>
    </source>
</evidence>
<evidence type="ECO:0000256" key="4">
    <source>
        <dbReference type="ARBA" id="ARBA00010499"/>
    </source>
</evidence>
<dbReference type="Pfam" id="PF00793">
    <property type="entry name" value="DAHP_synth_1"/>
    <property type="match status" value="1"/>
</dbReference>
<dbReference type="GO" id="GO:0005737">
    <property type="term" value="C:cytoplasm"/>
    <property type="evidence" value="ECO:0007669"/>
    <property type="project" value="UniProtKB-SubCell"/>
</dbReference>
<dbReference type="EMBL" id="FXBB01000014">
    <property type="protein sequence ID" value="SMG29956.1"/>
    <property type="molecule type" value="Genomic_DNA"/>
</dbReference>
<evidence type="ECO:0000313" key="11">
    <source>
        <dbReference type="Proteomes" id="UP000193355"/>
    </source>
</evidence>
<dbReference type="RefSeq" id="WP_085544596.1">
    <property type="nucleotide sequence ID" value="NZ_FXBB01000014.1"/>
</dbReference>
<dbReference type="NCBIfam" id="TIGR01362">
    <property type="entry name" value="KDO8P_synth"/>
    <property type="match status" value="1"/>
</dbReference>
<dbReference type="EC" id="2.5.1.55" evidence="8"/>
<protein>
    <recommendedName>
        <fullName evidence="8">2-dehydro-3-deoxyphosphooctonate aldolase</fullName>
        <ecNumber evidence="8">2.5.1.55</ecNumber>
    </recommendedName>
    <alternativeName>
        <fullName evidence="8">3-deoxy-D-manno-octulosonic acid 8-phosphate synthase</fullName>
    </alternativeName>
    <alternativeName>
        <fullName evidence="8">KDO-8-phosphate synthase</fullName>
        <shortName evidence="8">KDO 8-P synthase</shortName>
        <shortName evidence="8">KDOPS</shortName>
    </alternativeName>
    <alternativeName>
        <fullName evidence="8">Phospho-2-dehydro-3-deoxyoctonate aldolase</fullName>
    </alternativeName>
</protein>
<evidence type="ECO:0000313" key="10">
    <source>
        <dbReference type="EMBL" id="SMG29956.1"/>
    </source>
</evidence>
<comment type="catalytic activity">
    <reaction evidence="7 8">
        <text>D-arabinose 5-phosphate + phosphoenolpyruvate + H2O = 3-deoxy-alpha-D-manno-2-octulosonate-8-phosphate + phosphate</text>
        <dbReference type="Rhea" id="RHEA:14053"/>
        <dbReference type="ChEBI" id="CHEBI:15377"/>
        <dbReference type="ChEBI" id="CHEBI:43474"/>
        <dbReference type="ChEBI" id="CHEBI:57693"/>
        <dbReference type="ChEBI" id="CHEBI:58702"/>
        <dbReference type="ChEBI" id="CHEBI:85985"/>
        <dbReference type="EC" id="2.5.1.55"/>
    </reaction>
</comment>
<dbReference type="AlphaFoldDB" id="A0A1X7JNY3"/>
<proteinExistence type="inferred from homology"/>
<dbReference type="UniPathway" id="UPA00357">
    <property type="reaction ID" value="UER00474"/>
</dbReference>
<dbReference type="PANTHER" id="PTHR21057">
    <property type="entry name" value="PHOSPHO-2-DEHYDRO-3-DEOXYHEPTONATE ALDOLASE"/>
    <property type="match status" value="1"/>
</dbReference>
<comment type="subcellular location">
    <subcellularLocation>
        <location evidence="1 8">Cytoplasm</location>
    </subcellularLocation>
</comment>
<comment type="pathway">
    <text evidence="2">Bacterial outer membrane biogenesis; lipopolysaccharide biosynthesis.</text>
</comment>
<organism evidence="10 11">
    <name type="scientific">Dethiosulfovibrio salsuginis</name>
    <dbReference type="NCBI Taxonomy" id="561720"/>
    <lineage>
        <taxon>Bacteria</taxon>
        <taxon>Thermotogati</taxon>
        <taxon>Synergistota</taxon>
        <taxon>Synergistia</taxon>
        <taxon>Synergistales</taxon>
        <taxon>Dethiosulfovibrionaceae</taxon>
        <taxon>Dethiosulfovibrio</taxon>
    </lineage>
</organism>
<name>A0A1X7JNY3_9BACT</name>
<keyword evidence="6 8" id="KW-0808">Transferase</keyword>
<evidence type="ECO:0000256" key="2">
    <source>
        <dbReference type="ARBA" id="ARBA00004756"/>
    </source>
</evidence>
<dbReference type="NCBIfam" id="NF003543">
    <property type="entry name" value="PRK05198.1"/>
    <property type="match status" value="1"/>
</dbReference>